<dbReference type="EMBL" id="RFFJ01000187">
    <property type="protein sequence ID" value="RMI33750.1"/>
    <property type="molecule type" value="Genomic_DNA"/>
</dbReference>
<name>A0A3M2LAL9_9ACTN</name>
<evidence type="ECO:0000313" key="3">
    <source>
        <dbReference type="EMBL" id="RMI33750.1"/>
    </source>
</evidence>
<comment type="caution">
    <text evidence="3">The sequence shown here is derived from an EMBL/GenBank/DDBJ whole genome shotgun (WGS) entry which is preliminary data.</text>
</comment>
<dbReference type="RefSeq" id="WP_122399225.1">
    <property type="nucleotide sequence ID" value="NZ_RFFJ01000187.1"/>
</dbReference>
<feature type="chain" id="PRO_5038907884" description="DUF3558 domain-containing protein" evidence="2">
    <location>
        <begin position="25"/>
        <end position="167"/>
    </location>
</feature>
<dbReference type="PROSITE" id="PS51257">
    <property type="entry name" value="PROKAR_LIPOPROTEIN"/>
    <property type="match status" value="1"/>
</dbReference>
<reference evidence="3 4" key="1">
    <citation type="submission" date="2018-10" db="EMBL/GenBank/DDBJ databases">
        <title>Isolation, diversity and antifungal activity of actinobacteria from wheat.</title>
        <authorList>
            <person name="Han C."/>
        </authorList>
    </citation>
    <scope>NUCLEOTIDE SEQUENCE [LARGE SCALE GENOMIC DNA]</scope>
    <source>
        <strain evidence="3 4">NEAU-YY642</strain>
    </source>
</reference>
<evidence type="ECO:0000313" key="4">
    <source>
        <dbReference type="Proteomes" id="UP000278673"/>
    </source>
</evidence>
<proteinExistence type="predicted"/>
<sequence length="167" mass="17276">MRRRTGTRGAAWALGAAVGASLLAGCGAAEEGAPAANTGAPATGWDEPADYTYTWASYEGPCGGESAGSWTITVEDGETVANEPLDEVARGMSWDEGAPTIAEEHAAALGVREDGAYDRVDIAYVESGPDEGRPASVHFLDRPGEGDDPSYEGQDSCVEFTDFAPAD</sequence>
<feature type="region of interest" description="Disordered" evidence="1">
    <location>
        <begin position="126"/>
        <end position="155"/>
    </location>
</feature>
<keyword evidence="4" id="KW-1185">Reference proteome</keyword>
<accession>A0A3M2LAL9</accession>
<keyword evidence="2" id="KW-0732">Signal</keyword>
<dbReference type="Proteomes" id="UP000278673">
    <property type="component" value="Unassembled WGS sequence"/>
</dbReference>
<feature type="signal peptide" evidence="2">
    <location>
        <begin position="1"/>
        <end position="24"/>
    </location>
</feature>
<protein>
    <recommendedName>
        <fullName evidence="5">DUF3558 domain-containing protein</fullName>
    </recommendedName>
</protein>
<evidence type="ECO:0000256" key="2">
    <source>
        <dbReference type="SAM" id="SignalP"/>
    </source>
</evidence>
<evidence type="ECO:0000256" key="1">
    <source>
        <dbReference type="SAM" id="MobiDB-lite"/>
    </source>
</evidence>
<gene>
    <name evidence="3" type="ORF">EBN88_24420</name>
</gene>
<organism evidence="3 4">
    <name type="scientific">Streptomyces triticirhizae</name>
    <dbReference type="NCBI Taxonomy" id="2483353"/>
    <lineage>
        <taxon>Bacteria</taxon>
        <taxon>Bacillati</taxon>
        <taxon>Actinomycetota</taxon>
        <taxon>Actinomycetes</taxon>
        <taxon>Kitasatosporales</taxon>
        <taxon>Streptomycetaceae</taxon>
        <taxon>Streptomyces</taxon>
    </lineage>
</organism>
<dbReference type="AlphaFoldDB" id="A0A3M2LAL9"/>
<evidence type="ECO:0008006" key="5">
    <source>
        <dbReference type="Google" id="ProtNLM"/>
    </source>
</evidence>